<gene>
    <name evidence="1" type="ORF">CIT25_34970</name>
</gene>
<evidence type="ECO:0000313" key="2">
    <source>
        <dbReference type="Proteomes" id="UP000216215"/>
    </source>
</evidence>
<accession>A0AB36QZV0</accession>
<sequence length="60" mass="7171">MLEQKLRLALKYTSLYDETIKYKKVHLFLIVVNHVIPEIIRLTLEEIIEVTSRALLIYEL</sequence>
<dbReference type="EMBL" id="NPKI01000051">
    <property type="protein sequence ID" value="PAP97792.1"/>
    <property type="molecule type" value="Genomic_DNA"/>
</dbReference>
<dbReference type="AlphaFoldDB" id="A0AB36QZV0"/>
<name>A0AB36QZV0_9HYPH</name>
<dbReference type="Proteomes" id="UP000216215">
    <property type="component" value="Unassembled WGS sequence"/>
</dbReference>
<evidence type="ECO:0000313" key="1">
    <source>
        <dbReference type="EMBL" id="PAP97792.1"/>
    </source>
</evidence>
<comment type="caution">
    <text evidence="1">The sequence shown here is derived from an EMBL/GenBank/DDBJ whole genome shotgun (WGS) entry which is preliminary data.</text>
</comment>
<reference evidence="2" key="1">
    <citation type="submission" date="2017-08" db="EMBL/GenBank/DDBJ databases">
        <title>Mesorhizobium wenxinae sp. nov., a novel rhizobial species isolated from root nodules of chickpea (Cicer arietinum L.).</title>
        <authorList>
            <person name="Zhang J."/>
        </authorList>
    </citation>
    <scope>NUCLEOTIDE SEQUENCE [LARGE SCALE GENOMIC DNA]</scope>
    <source>
        <strain evidence="2">USDA 3392</strain>
    </source>
</reference>
<proteinExistence type="predicted"/>
<protein>
    <submittedName>
        <fullName evidence="1">Uncharacterized protein</fullName>
    </submittedName>
</protein>
<keyword evidence="2" id="KW-1185">Reference proteome</keyword>
<organism evidence="1 2">
    <name type="scientific">Mesorhizobium mediterraneum</name>
    <dbReference type="NCBI Taxonomy" id="43617"/>
    <lineage>
        <taxon>Bacteria</taxon>
        <taxon>Pseudomonadati</taxon>
        <taxon>Pseudomonadota</taxon>
        <taxon>Alphaproteobacteria</taxon>
        <taxon>Hyphomicrobiales</taxon>
        <taxon>Phyllobacteriaceae</taxon>
        <taxon>Mesorhizobium</taxon>
    </lineage>
</organism>